<proteinExistence type="predicted"/>
<comment type="caution">
    <text evidence="2">The sequence shown here is derived from an EMBL/GenBank/DDBJ whole genome shotgun (WGS) entry which is preliminary data.</text>
</comment>
<dbReference type="Proteomes" id="UP001216579">
    <property type="component" value="Unassembled WGS sequence"/>
</dbReference>
<evidence type="ECO:0000313" key="3">
    <source>
        <dbReference type="Proteomes" id="UP001216579"/>
    </source>
</evidence>
<organism evidence="2 3">
    <name type="scientific">Streptomyces silvisoli</name>
    <dbReference type="NCBI Taxonomy" id="3034235"/>
    <lineage>
        <taxon>Bacteria</taxon>
        <taxon>Bacillati</taxon>
        <taxon>Actinomycetota</taxon>
        <taxon>Actinomycetes</taxon>
        <taxon>Kitasatosporales</taxon>
        <taxon>Streptomycetaceae</taxon>
        <taxon>Streptomyces</taxon>
    </lineage>
</organism>
<feature type="domain" description="DUF397" evidence="1">
    <location>
        <begin position="13"/>
        <end position="31"/>
    </location>
</feature>
<evidence type="ECO:0000259" key="1">
    <source>
        <dbReference type="Pfam" id="PF04149"/>
    </source>
</evidence>
<protein>
    <submittedName>
        <fullName evidence="2">DUF397 domain-containing protein</fullName>
    </submittedName>
</protein>
<sequence>MPTPRPDLSGAIWRKSTYTNNEGGACVEIAEGFPGAASWRKSTYSNGQDGSCVEVADSATGLVPVRDSKDPQGPVLVFTAEAWTAFISAVREGGFPAV</sequence>
<dbReference type="Pfam" id="PF04149">
    <property type="entry name" value="DUF397"/>
    <property type="match status" value="2"/>
</dbReference>
<gene>
    <name evidence="2" type="ORF">P3G67_08800</name>
</gene>
<dbReference type="RefSeq" id="WP_276092932.1">
    <property type="nucleotide sequence ID" value="NZ_JARJBC010000004.1"/>
</dbReference>
<feature type="domain" description="DUF397" evidence="1">
    <location>
        <begin position="37"/>
        <end position="91"/>
    </location>
</feature>
<reference evidence="2 3" key="1">
    <citation type="submission" date="2023-03" db="EMBL/GenBank/DDBJ databases">
        <title>Draft genome sequence of Streptomyces sp. RB6PN23 isolated from peat swamp forest in Thailand.</title>
        <authorList>
            <person name="Klaysubun C."/>
            <person name="Duangmal K."/>
        </authorList>
    </citation>
    <scope>NUCLEOTIDE SEQUENCE [LARGE SCALE GENOMIC DNA]</scope>
    <source>
        <strain evidence="2 3">RB6PN23</strain>
    </source>
</reference>
<dbReference type="EMBL" id="JARJBC010000004">
    <property type="protein sequence ID" value="MDF3289334.1"/>
    <property type="molecule type" value="Genomic_DNA"/>
</dbReference>
<name>A0ABT5ZHN8_9ACTN</name>
<evidence type="ECO:0000313" key="2">
    <source>
        <dbReference type="EMBL" id="MDF3289334.1"/>
    </source>
</evidence>
<dbReference type="InterPro" id="IPR007278">
    <property type="entry name" value="DUF397"/>
</dbReference>
<accession>A0ABT5ZHN8</accession>
<keyword evidence="3" id="KW-1185">Reference proteome</keyword>